<keyword evidence="2 6" id="KW-0378">Hydrolase</keyword>
<name>A0A517TTA2_9BACT</name>
<evidence type="ECO:0000256" key="3">
    <source>
        <dbReference type="SAM" id="MobiDB-lite"/>
    </source>
</evidence>
<dbReference type="PANTHER" id="PTHR42693">
    <property type="entry name" value="ARYLSULFATASE FAMILY MEMBER"/>
    <property type="match status" value="1"/>
</dbReference>
<dbReference type="RefSeq" id="WP_145430980.1">
    <property type="nucleotide sequence ID" value="NZ_CP036339.1"/>
</dbReference>
<feature type="signal peptide" evidence="4">
    <location>
        <begin position="1"/>
        <end position="19"/>
    </location>
</feature>
<evidence type="ECO:0000313" key="6">
    <source>
        <dbReference type="EMBL" id="QDT71593.1"/>
    </source>
</evidence>
<keyword evidence="4" id="KW-0732">Signal</keyword>
<dbReference type="Gene3D" id="3.30.1120.10">
    <property type="match status" value="1"/>
</dbReference>
<protein>
    <submittedName>
        <fullName evidence="6">Arylsulfatase</fullName>
        <ecNumber evidence="6">3.1.6.1</ecNumber>
    </submittedName>
</protein>
<feature type="domain" description="Sulfatase N-terminal" evidence="5">
    <location>
        <begin position="30"/>
        <end position="421"/>
    </location>
</feature>
<dbReference type="InterPro" id="IPR050738">
    <property type="entry name" value="Sulfatase"/>
</dbReference>
<sequence length="552" mass="62337" precursor="true">MKRFSILLALTFVFGSRLAPTGSAAVPEKPNVVVILVDDMGFSDLGCYGSEIPTPNIDALADHGVRFTQFYNTARCSPTRASLLTGVYPHQAGMGHLDNIIHEGSKGTTGRLRDDVVTMAEVLHDAGYLTCMTGKWHLGQQHGTPPWERGFDRSLNSPSGGIYFRKQPYRTEVFLNGEKKQKDDPIFGQKWYSTDLWTDWGMKFIDEAREEKKPFFLYLAYCAPHFPLMAPADEIAKYRGNYRQNWAKLREARRQRQIELGIVDEAWPLSEIPEQVPNWDELSDDEKDRFDHMMAIYAAMLDRVDQNVGKLVAGLKERGELDNTIIFFMSDNGGNAESGPRGIYEGKNPGGANSRVFLGQSWATLNNTPFRSYKHFTHEGGISTPLIVSWPAGIPAARDGKLVKEPGHLVDVMATVVDVTGAKYPTEYDGHNIQPMEGVSLMPAIDGQKLHRTHPIYFEHEGNRALRRDKWKLVMKHQEPWELYDIDADRTEQRNLIDDEPDLAKELIADWEAWAKRADVGPWPGRSREAWGEEKKPKEQGKAKKPKEAPAA</sequence>
<dbReference type="AlphaFoldDB" id="A0A517TTA2"/>
<evidence type="ECO:0000313" key="7">
    <source>
        <dbReference type="Proteomes" id="UP000317909"/>
    </source>
</evidence>
<dbReference type="EC" id="3.1.6.1" evidence="6"/>
<proteinExistence type="inferred from homology"/>
<dbReference type="CDD" id="cd16025">
    <property type="entry name" value="PAS_like"/>
    <property type="match status" value="1"/>
</dbReference>
<keyword evidence="7" id="KW-1185">Reference proteome</keyword>
<feature type="chain" id="PRO_5021841016" evidence="4">
    <location>
        <begin position="20"/>
        <end position="552"/>
    </location>
</feature>
<dbReference type="SUPFAM" id="SSF53649">
    <property type="entry name" value="Alkaline phosphatase-like"/>
    <property type="match status" value="1"/>
</dbReference>
<evidence type="ECO:0000256" key="2">
    <source>
        <dbReference type="ARBA" id="ARBA00022801"/>
    </source>
</evidence>
<dbReference type="OrthoDB" id="9783154at2"/>
<dbReference type="PANTHER" id="PTHR42693:SF53">
    <property type="entry name" value="ENDO-4-O-SULFATASE"/>
    <property type="match status" value="1"/>
</dbReference>
<dbReference type="Proteomes" id="UP000317909">
    <property type="component" value="Chromosome"/>
</dbReference>
<dbReference type="FunFam" id="3.40.720.10:FF:000047">
    <property type="entry name" value="Arylsulfatase"/>
    <property type="match status" value="1"/>
</dbReference>
<feature type="region of interest" description="Disordered" evidence="3">
    <location>
        <begin position="519"/>
        <end position="552"/>
    </location>
</feature>
<evidence type="ECO:0000256" key="4">
    <source>
        <dbReference type="SAM" id="SignalP"/>
    </source>
</evidence>
<accession>A0A517TTA2</accession>
<dbReference type="FunFam" id="3.30.1120.10:FF:000008">
    <property type="entry name" value="Arylsulfatase"/>
    <property type="match status" value="1"/>
</dbReference>
<dbReference type="Gene3D" id="3.40.720.10">
    <property type="entry name" value="Alkaline Phosphatase, subunit A"/>
    <property type="match status" value="1"/>
</dbReference>
<gene>
    <name evidence="6" type="primary">atsA_4</name>
    <name evidence="6" type="ORF">I41_07530</name>
</gene>
<evidence type="ECO:0000259" key="5">
    <source>
        <dbReference type="Pfam" id="PF00884"/>
    </source>
</evidence>
<dbReference type="GO" id="GO:0004065">
    <property type="term" value="F:arylsulfatase activity"/>
    <property type="evidence" value="ECO:0007669"/>
    <property type="project" value="UniProtKB-EC"/>
</dbReference>
<dbReference type="InterPro" id="IPR000917">
    <property type="entry name" value="Sulfatase_N"/>
</dbReference>
<dbReference type="InterPro" id="IPR017850">
    <property type="entry name" value="Alkaline_phosphatase_core_sf"/>
</dbReference>
<dbReference type="Pfam" id="PF00884">
    <property type="entry name" value="Sulfatase"/>
    <property type="match status" value="1"/>
</dbReference>
<dbReference type="KEGG" id="llh:I41_07530"/>
<dbReference type="EMBL" id="CP036339">
    <property type="protein sequence ID" value="QDT71593.1"/>
    <property type="molecule type" value="Genomic_DNA"/>
</dbReference>
<comment type="similarity">
    <text evidence="1">Belongs to the sulfatase family.</text>
</comment>
<evidence type="ECO:0000256" key="1">
    <source>
        <dbReference type="ARBA" id="ARBA00008779"/>
    </source>
</evidence>
<reference evidence="6 7" key="1">
    <citation type="submission" date="2019-02" db="EMBL/GenBank/DDBJ databases">
        <title>Deep-cultivation of Planctomycetes and their phenomic and genomic characterization uncovers novel biology.</title>
        <authorList>
            <person name="Wiegand S."/>
            <person name="Jogler M."/>
            <person name="Boedeker C."/>
            <person name="Pinto D."/>
            <person name="Vollmers J."/>
            <person name="Rivas-Marin E."/>
            <person name="Kohn T."/>
            <person name="Peeters S.H."/>
            <person name="Heuer A."/>
            <person name="Rast P."/>
            <person name="Oberbeckmann S."/>
            <person name="Bunk B."/>
            <person name="Jeske O."/>
            <person name="Meyerdierks A."/>
            <person name="Storesund J.E."/>
            <person name="Kallscheuer N."/>
            <person name="Luecker S."/>
            <person name="Lage O.M."/>
            <person name="Pohl T."/>
            <person name="Merkel B.J."/>
            <person name="Hornburger P."/>
            <person name="Mueller R.-W."/>
            <person name="Bruemmer F."/>
            <person name="Labrenz M."/>
            <person name="Spormann A.M."/>
            <person name="Op den Camp H."/>
            <person name="Overmann J."/>
            <person name="Amann R."/>
            <person name="Jetten M.S.M."/>
            <person name="Mascher T."/>
            <person name="Medema M.H."/>
            <person name="Devos D.P."/>
            <person name="Kaster A.-K."/>
            <person name="Ovreas L."/>
            <person name="Rohde M."/>
            <person name="Galperin M.Y."/>
            <person name="Jogler C."/>
        </authorList>
    </citation>
    <scope>NUCLEOTIDE SEQUENCE [LARGE SCALE GENOMIC DNA]</scope>
    <source>
        <strain evidence="6 7">I41</strain>
    </source>
</reference>
<organism evidence="6 7">
    <name type="scientific">Lacipirellula limnantheis</name>
    <dbReference type="NCBI Taxonomy" id="2528024"/>
    <lineage>
        <taxon>Bacteria</taxon>
        <taxon>Pseudomonadati</taxon>
        <taxon>Planctomycetota</taxon>
        <taxon>Planctomycetia</taxon>
        <taxon>Pirellulales</taxon>
        <taxon>Lacipirellulaceae</taxon>
        <taxon>Lacipirellula</taxon>
    </lineage>
</organism>
<feature type="compositionally biased region" description="Basic and acidic residues" evidence="3">
    <location>
        <begin position="526"/>
        <end position="552"/>
    </location>
</feature>